<dbReference type="SUPFAM" id="SSF46785">
    <property type="entry name" value="Winged helix' DNA-binding domain"/>
    <property type="match status" value="1"/>
</dbReference>
<dbReference type="Pfam" id="PF08279">
    <property type="entry name" value="HTH_11"/>
    <property type="match status" value="1"/>
</dbReference>
<dbReference type="Gene3D" id="1.10.10.10">
    <property type="entry name" value="Winged helix-like DNA-binding domain superfamily/Winged helix DNA-binding domain"/>
    <property type="match status" value="1"/>
</dbReference>
<name>A0A6A7YAV4_9PSED</name>
<organism evidence="3 5">
    <name type="scientific">Pseudomonas helleri</name>
    <dbReference type="NCBI Taxonomy" id="1608996"/>
    <lineage>
        <taxon>Bacteria</taxon>
        <taxon>Pseudomonadati</taxon>
        <taxon>Pseudomonadota</taxon>
        <taxon>Gammaproteobacteria</taxon>
        <taxon>Pseudomonadales</taxon>
        <taxon>Pseudomonadaceae</taxon>
        <taxon>Pseudomonas</taxon>
    </lineage>
</organism>
<feature type="domain" description="Helix-turn-helix type 11" evidence="1">
    <location>
        <begin position="6"/>
        <end position="59"/>
    </location>
</feature>
<proteinExistence type="predicted"/>
<evidence type="ECO:0000259" key="1">
    <source>
        <dbReference type="Pfam" id="PF08279"/>
    </source>
</evidence>
<evidence type="ECO:0000259" key="2">
    <source>
        <dbReference type="Pfam" id="PF13280"/>
    </source>
</evidence>
<dbReference type="Proteomes" id="UP000489190">
    <property type="component" value="Unassembled WGS sequence"/>
</dbReference>
<accession>A0A6A7YAV4</accession>
<dbReference type="PROSITE" id="PS52050">
    <property type="entry name" value="WYL"/>
    <property type="match status" value="1"/>
</dbReference>
<comment type="caution">
    <text evidence="3">The sequence shown here is derived from an EMBL/GenBank/DDBJ whole genome shotgun (WGS) entry which is preliminary data.</text>
</comment>
<dbReference type="EMBL" id="WIWI01000065">
    <property type="protein sequence ID" value="MQT91542.1"/>
    <property type="molecule type" value="Genomic_DNA"/>
</dbReference>
<evidence type="ECO:0000313" key="6">
    <source>
        <dbReference type="Proteomes" id="UP000489190"/>
    </source>
</evidence>
<dbReference type="InterPro" id="IPR036388">
    <property type="entry name" value="WH-like_DNA-bd_sf"/>
</dbReference>
<evidence type="ECO:0000313" key="5">
    <source>
        <dbReference type="Proteomes" id="UP000441404"/>
    </source>
</evidence>
<gene>
    <name evidence="4" type="ORF">GHO39_20715</name>
    <name evidence="3" type="ORF">GHO40_19615</name>
</gene>
<dbReference type="AlphaFoldDB" id="A0A6A7YAV4"/>
<dbReference type="Proteomes" id="UP000441404">
    <property type="component" value="Unassembled WGS sequence"/>
</dbReference>
<feature type="domain" description="WYL" evidence="2">
    <location>
        <begin position="138"/>
        <end position="202"/>
    </location>
</feature>
<evidence type="ECO:0000313" key="3">
    <source>
        <dbReference type="EMBL" id="MQT48914.1"/>
    </source>
</evidence>
<dbReference type="InterPro" id="IPR036390">
    <property type="entry name" value="WH_DNA-bd_sf"/>
</dbReference>
<dbReference type="Pfam" id="PF13280">
    <property type="entry name" value="WYL"/>
    <property type="match status" value="1"/>
</dbReference>
<sequence>MARSERLLLLLQILRRHRYPVSGHVLAHETGVSLRTIYRDITALQSQGADIRGEPGIGYVLKPGFTLPPLMFTETELEALLLGLRWVSRRTDSGLSHAAADVESKIRAVLEHKRVEQFDNTALFAGPGLSDDDDGNTAQTLRDAIRHEQKVIIDYTDASQTLSQRLIRPVSIGYFDGFRILAAWCELRSDFRHFRLARISHCTTSTEFFTGQGGWLLSQWKIRNRERGINEQPLPHNP</sequence>
<protein>
    <submittedName>
        <fullName evidence="3">HTH domain-containing protein</fullName>
    </submittedName>
</protein>
<dbReference type="PANTHER" id="PTHR34580:SF3">
    <property type="entry name" value="PROTEIN PAFB"/>
    <property type="match status" value="1"/>
</dbReference>
<reference evidence="5 6" key="1">
    <citation type="submission" date="2019-10" db="EMBL/GenBank/DDBJ databases">
        <title>Evaluation of single-gene subtyping targets for Pseudomonas.</title>
        <authorList>
            <person name="Reichler S.J."/>
            <person name="Orsi R.H."/>
            <person name="Wiedmann M."/>
            <person name="Martin N.H."/>
            <person name="Murphy S.I."/>
        </authorList>
    </citation>
    <scope>NUCLEOTIDE SEQUENCE [LARGE SCALE GENOMIC DNA]</scope>
    <source>
        <strain evidence="4 6">FSL R10-3254</strain>
        <strain evidence="3 5">FSL R10-3257</strain>
    </source>
</reference>
<dbReference type="InterPro" id="IPR026881">
    <property type="entry name" value="WYL_dom"/>
</dbReference>
<dbReference type="PANTHER" id="PTHR34580">
    <property type="match status" value="1"/>
</dbReference>
<dbReference type="EMBL" id="WIWJ01000040">
    <property type="protein sequence ID" value="MQT48914.1"/>
    <property type="molecule type" value="Genomic_DNA"/>
</dbReference>
<dbReference type="InterPro" id="IPR051534">
    <property type="entry name" value="CBASS_pafABC_assoc_protein"/>
</dbReference>
<evidence type="ECO:0000313" key="4">
    <source>
        <dbReference type="EMBL" id="MQT91542.1"/>
    </source>
</evidence>
<dbReference type="InterPro" id="IPR013196">
    <property type="entry name" value="HTH_11"/>
</dbReference>